<dbReference type="EMBL" id="CP091957">
    <property type="protein sequence ID" value="UOG57141.1"/>
    <property type="molecule type" value="Genomic_DNA"/>
</dbReference>
<dbReference type="Proteomes" id="UP000829829">
    <property type="component" value="Chromosome 1"/>
</dbReference>
<dbReference type="Pfam" id="PF13835">
    <property type="entry name" value="DUF4194"/>
    <property type="match status" value="1"/>
</dbReference>
<sequence>MDKLLSYSISILRLLKGSIGIDSDPKVWENLVTYEKQVREYFEKIGIFLHLDREDGYAFLRQTSDEDDVEFDIKLPVLTRKLPLTKEETLFLILLREFIIEMEEKDLSGSIILRKEELFDRIHPFFPDSFDEVDTQKKFERLLRKSEDLGFIKYIDSETLRIEKILKAKITVSDLERLRIKFKPENV</sequence>
<proteinExistence type="predicted"/>
<dbReference type="RefSeq" id="WP_002152668.1">
    <property type="nucleotide sequence ID" value="NZ_CP091928.1"/>
</dbReference>
<gene>
    <name evidence="1" type="ORF">MAL03_02775</name>
</gene>
<protein>
    <submittedName>
        <fullName evidence="1">DUF4194 domain-containing protein</fullName>
    </submittedName>
</protein>
<accession>A0A9Q8RLJ7</accession>
<dbReference type="InterPro" id="IPR025449">
    <property type="entry name" value="JetB"/>
</dbReference>
<dbReference type="AlphaFoldDB" id="A0A9Q8RLJ7"/>
<evidence type="ECO:0000313" key="2">
    <source>
        <dbReference type="Proteomes" id="UP000829829"/>
    </source>
</evidence>
<name>A0A9Q8RLJ7_9LEPT</name>
<reference evidence="1" key="1">
    <citation type="submission" date="2022-02" db="EMBL/GenBank/DDBJ databases">
        <title>The genetically variable rfb locus in Leptospira is a mobile cassette and a molecular signature of serovar identity.</title>
        <authorList>
            <person name="Nieves C."/>
            <person name="Vincent A.T."/>
            <person name="Zarantonelli L."/>
            <person name="Picardeau M."/>
            <person name="Veyrier F.J."/>
            <person name="Buschiazzo A."/>
        </authorList>
    </citation>
    <scope>NUCLEOTIDE SEQUENCE</scope>
    <source>
        <strain evidence="1">IP1512017</strain>
    </source>
</reference>
<organism evidence="1 2">
    <name type="scientific">Leptospira noguchii</name>
    <dbReference type="NCBI Taxonomy" id="28182"/>
    <lineage>
        <taxon>Bacteria</taxon>
        <taxon>Pseudomonadati</taxon>
        <taxon>Spirochaetota</taxon>
        <taxon>Spirochaetia</taxon>
        <taxon>Leptospirales</taxon>
        <taxon>Leptospiraceae</taxon>
        <taxon>Leptospira</taxon>
    </lineage>
</organism>
<evidence type="ECO:0000313" key="1">
    <source>
        <dbReference type="EMBL" id="UOG57141.1"/>
    </source>
</evidence>